<proteinExistence type="inferred from homology"/>
<keyword evidence="6 10" id="KW-0443">Lipid metabolism</keyword>
<dbReference type="InterPro" id="IPR003811">
    <property type="entry name" value="G3P_acylTferase_PlsY"/>
</dbReference>
<feature type="transmembrane region" description="Helical" evidence="10">
    <location>
        <begin position="159"/>
        <end position="182"/>
    </location>
</feature>
<dbReference type="EMBL" id="JBHUGH010000009">
    <property type="protein sequence ID" value="MFD1912706.1"/>
    <property type="molecule type" value="Genomic_DNA"/>
</dbReference>
<evidence type="ECO:0000256" key="11">
    <source>
        <dbReference type="SAM" id="MobiDB-lite"/>
    </source>
</evidence>
<evidence type="ECO:0000313" key="12">
    <source>
        <dbReference type="EMBL" id="MFD1912706.1"/>
    </source>
</evidence>
<feature type="transmembrane region" description="Helical" evidence="10">
    <location>
        <begin position="12"/>
        <end position="35"/>
    </location>
</feature>
<keyword evidence="5 10" id="KW-1133">Transmembrane helix</keyword>
<feature type="transmembrane region" description="Helical" evidence="10">
    <location>
        <begin position="60"/>
        <end position="82"/>
    </location>
</feature>
<feature type="transmembrane region" description="Helical" evidence="10">
    <location>
        <begin position="88"/>
        <end position="108"/>
    </location>
</feature>
<evidence type="ECO:0000313" key="13">
    <source>
        <dbReference type="Proteomes" id="UP001597353"/>
    </source>
</evidence>
<dbReference type="Proteomes" id="UP001597353">
    <property type="component" value="Unassembled WGS sequence"/>
</dbReference>
<dbReference type="GO" id="GO:0004366">
    <property type="term" value="F:glycerol-3-phosphate O-acyltransferase activity"/>
    <property type="evidence" value="ECO:0007669"/>
    <property type="project" value="UniProtKB-EC"/>
</dbReference>
<feature type="compositionally biased region" description="Basic and acidic residues" evidence="11">
    <location>
        <begin position="203"/>
        <end position="218"/>
    </location>
</feature>
<dbReference type="EC" id="2.3.1.275" evidence="10"/>
<keyword evidence="12" id="KW-0012">Acyltransferase</keyword>
<organism evidence="12 13">
    <name type="scientific">Halodurantibacterium flavum</name>
    <dbReference type="NCBI Taxonomy" id="1382802"/>
    <lineage>
        <taxon>Bacteria</taxon>
        <taxon>Pseudomonadati</taxon>
        <taxon>Pseudomonadota</taxon>
        <taxon>Alphaproteobacteria</taxon>
        <taxon>Rhodobacterales</taxon>
        <taxon>Paracoccaceae</taxon>
        <taxon>Halodurantibacterium</taxon>
    </lineage>
</organism>
<evidence type="ECO:0000256" key="1">
    <source>
        <dbReference type="ARBA" id="ARBA00022475"/>
    </source>
</evidence>
<keyword evidence="13" id="KW-1185">Reference proteome</keyword>
<keyword evidence="7 10" id="KW-0472">Membrane</keyword>
<dbReference type="PANTHER" id="PTHR30309:SF0">
    <property type="entry name" value="GLYCEROL-3-PHOSPHATE ACYLTRANSFERASE-RELATED"/>
    <property type="match status" value="1"/>
</dbReference>
<dbReference type="NCBIfam" id="TIGR00023">
    <property type="entry name" value="glycerol-3-phosphate 1-O-acyltransferase PlsY"/>
    <property type="match status" value="1"/>
</dbReference>
<keyword evidence="3 10" id="KW-0808">Transferase</keyword>
<keyword evidence="1 10" id="KW-1003">Cell membrane</keyword>
<comment type="subcellular location">
    <subcellularLocation>
        <location evidence="10">Cell membrane</location>
        <topology evidence="10">Multi-pass membrane protein</topology>
    </subcellularLocation>
</comment>
<dbReference type="RefSeq" id="WP_390261437.1">
    <property type="nucleotide sequence ID" value="NZ_JBHUGH010000009.1"/>
</dbReference>
<comment type="similarity">
    <text evidence="10">Belongs to the PlsY family.</text>
</comment>
<feature type="region of interest" description="Disordered" evidence="11">
    <location>
        <begin position="198"/>
        <end position="218"/>
    </location>
</feature>
<comment type="pathway">
    <text evidence="10">Lipid metabolism; phospholipid metabolism.</text>
</comment>
<evidence type="ECO:0000256" key="2">
    <source>
        <dbReference type="ARBA" id="ARBA00022516"/>
    </source>
</evidence>
<comment type="subunit">
    <text evidence="10">Probably interacts with PlsX.</text>
</comment>
<keyword evidence="2 10" id="KW-0444">Lipid biosynthesis</keyword>
<protein>
    <recommendedName>
        <fullName evidence="10">Glycerol-3-phosphate acyltransferase</fullName>
    </recommendedName>
    <alternativeName>
        <fullName evidence="10">Acyl-PO4 G3P acyltransferase</fullName>
    </alternativeName>
    <alternativeName>
        <fullName evidence="10">Acyl-phosphate--glycerol-3-phosphate acyltransferase</fullName>
    </alternativeName>
    <alternativeName>
        <fullName evidence="10">G3P acyltransferase</fullName>
        <shortName evidence="10">GPAT</shortName>
        <ecNumber evidence="10">2.3.1.275</ecNumber>
    </alternativeName>
    <alternativeName>
        <fullName evidence="10">Lysophosphatidic acid synthase</fullName>
        <shortName evidence="10">LPA synthase</shortName>
    </alternativeName>
</protein>
<gene>
    <name evidence="10 12" type="primary">plsY</name>
    <name evidence="12" type="ORF">ACFSGJ_10845</name>
</gene>
<evidence type="ECO:0000256" key="5">
    <source>
        <dbReference type="ARBA" id="ARBA00022989"/>
    </source>
</evidence>
<dbReference type="PANTHER" id="PTHR30309">
    <property type="entry name" value="INNER MEMBRANE PROTEIN YGIH"/>
    <property type="match status" value="1"/>
</dbReference>
<evidence type="ECO:0000256" key="9">
    <source>
        <dbReference type="ARBA" id="ARBA00023264"/>
    </source>
</evidence>
<evidence type="ECO:0000256" key="7">
    <source>
        <dbReference type="ARBA" id="ARBA00023136"/>
    </source>
</evidence>
<evidence type="ECO:0000256" key="3">
    <source>
        <dbReference type="ARBA" id="ARBA00022679"/>
    </source>
</evidence>
<dbReference type="Pfam" id="PF02660">
    <property type="entry name" value="G3P_acyltransf"/>
    <property type="match status" value="1"/>
</dbReference>
<keyword evidence="9 10" id="KW-1208">Phospholipid metabolism</keyword>
<comment type="catalytic activity">
    <reaction evidence="10">
        <text>an acyl phosphate + sn-glycerol 3-phosphate = a 1-acyl-sn-glycero-3-phosphate + phosphate</text>
        <dbReference type="Rhea" id="RHEA:34075"/>
        <dbReference type="ChEBI" id="CHEBI:43474"/>
        <dbReference type="ChEBI" id="CHEBI:57597"/>
        <dbReference type="ChEBI" id="CHEBI:57970"/>
        <dbReference type="ChEBI" id="CHEBI:59918"/>
        <dbReference type="EC" id="2.3.1.275"/>
    </reaction>
</comment>
<comment type="caution">
    <text evidence="12">The sequence shown here is derived from an EMBL/GenBank/DDBJ whole genome shotgun (WGS) entry which is preliminary data.</text>
</comment>
<keyword evidence="4 10" id="KW-0812">Transmembrane</keyword>
<feature type="transmembrane region" description="Helical" evidence="10">
    <location>
        <begin position="115"/>
        <end position="139"/>
    </location>
</feature>
<dbReference type="SMART" id="SM01207">
    <property type="entry name" value="G3P_acyltransf"/>
    <property type="match status" value="1"/>
</dbReference>
<evidence type="ECO:0000256" key="10">
    <source>
        <dbReference type="HAMAP-Rule" id="MF_01043"/>
    </source>
</evidence>
<sequence length="218" mass="22546">MIPVFTTPLPLLLAVAVGAYLLGSIPFGVVIARAFGLGDLRKIGSGNIGATNVLRTGNRFAAFLTLLLDAGKGAIAVLIARLAVGEDAAQVAAGASFLGHIFPVFLGFRGGKGVATFLGTLLALSFPVGLAACATWLAVALVLRISSLSALMAAALSPVWMWLLGAERMVALGVMLAVLIFVRHHANITRLIAGTEPRIGRKPPAEKNTPEKNQTEAG</sequence>
<keyword evidence="8 10" id="KW-0594">Phospholipid biosynthesis</keyword>
<evidence type="ECO:0000256" key="6">
    <source>
        <dbReference type="ARBA" id="ARBA00023098"/>
    </source>
</evidence>
<comment type="function">
    <text evidence="10">Catalyzes the transfer of an acyl group from acyl-phosphate (acyl-PO(4)) to glycerol-3-phosphate (G3P) to form lysophosphatidic acid (LPA). This enzyme utilizes acyl-phosphate as fatty acyl donor, but not acyl-CoA or acyl-ACP.</text>
</comment>
<evidence type="ECO:0000256" key="8">
    <source>
        <dbReference type="ARBA" id="ARBA00023209"/>
    </source>
</evidence>
<accession>A0ABW4S557</accession>
<dbReference type="HAMAP" id="MF_01043">
    <property type="entry name" value="PlsY"/>
    <property type="match status" value="1"/>
</dbReference>
<reference evidence="13" key="1">
    <citation type="journal article" date="2019" name="Int. J. Syst. Evol. Microbiol.">
        <title>The Global Catalogue of Microorganisms (GCM) 10K type strain sequencing project: providing services to taxonomists for standard genome sequencing and annotation.</title>
        <authorList>
            <consortium name="The Broad Institute Genomics Platform"/>
            <consortium name="The Broad Institute Genome Sequencing Center for Infectious Disease"/>
            <person name="Wu L."/>
            <person name="Ma J."/>
        </authorList>
    </citation>
    <scope>NUCLEOTIDE SEQUENCE [LARGE SCALE GENOMIC DNA]</scope>
    <source>
        <strain evidence="13">CGMCC 4.7242</strain>
    </source>
</reference>
<name>A0ABW4S557_9RHOB</name>
<evidence type="ECO:0000256" key="4">
    <source>
        <dbReference type="ARBA" id="ARBA00022692"/>
    </source>
</evidence>